<organism evidence="4 5">
    <name type="scientific">Pseudoduganella lutea</name>
    <dbReference type="NCBI Taxonomy" id="321985"/>
    <lineage>
        <taxon>Bacteria</taxon>
        <taxon>Pseudomonadati</taxon>
        <taxon>Pseudomonadota</taxon>
        <taxon>Betaproteobacteria</taxon>
        <taxon>Burkholderiales</taxon>
        <taxon>Oxalobacteraceae</taxon>
        <taxon>Telluria group</taxon>
        <taxon>Pseudoduganella</taxon>
    </lineage>
</organism>
<dbReference type="InterPro" id="IPR012093">
    <property type="entry name" value="Pirin"/>
</dbReference>
<dbReference type="Proteomes" id="UP000290637">
    <property type="component" value="Chromosome"/>
</dbReference>
<name>A0A4P6KTK5_9BURK</name>
<feature type="domain" description="Pirin N-terminal" evidence="3">
    <location>
        <begin position="38"/>
        <end position="129"/>
    </location>
</feature>
<dbReference type="PANTHER" id="PTHR13903:SF8">
    <property type="entry name" value="PIRIN"/>
    <property type="match status" value="1"/>
</dbReference>
<dbReference type="RefSeq" id="WP_130185032.1">
    <property type="nucleotide sequence ID" value="NZ_CP035913.1"/>
</dbReference>
<protein>
    <submittedName>
        <fullName evidence="4">Pirin family protein</fullName>
    </submittedName>
</protein>
<dbReference type="InterPro" id="IPR011051">
    <property type="entry name" value="RmlC_Cupin_sf"/>
</dbReference>
<evidence type="ECO:0000313" key="4">
    <source>
        <dbReference type="EMBL" id="QBE61895.1"/>
    </source>
</evidence>
<dbReference type="AlphaFoldDB" id="A0A4P6KTK5"/>
<proteinExistence type="inferred from homology"/>
<keyword evidence="5" id="KW-1185">Reference proteome</keyword>
<accession>A0A4P6KTK5</accession>
<reference evidence="4 5" key="1">
    <citation type="submission" date="2019-02" db="EMBL/GenBank/DDBJ databases">
        <title>Draft Genome Sequences of Six Type Strains of the Genus Massilia.</title>
        <authorList>
            <person name="Miess H."/>
            <person name="Frediansyhah A."/>
            <person name="Gross H."/>
        </authorList>
    </citation>
    <scope>NUCLEOTIDE SEQUENCE [LARGE SCALE GENOMIC DNA]</scope>
    <source>
        <strain evidence="4 5">DSM 17473</strain>
    </source>
</reference>
<dbReference type="OrthoDB" id="321327at2"/>
<evidence type="ECO:0000256" key="1">
    <source>
        <dbReference type="ARBA" id="ARBA00008416"/>
    </source>
</evidence>
<dbReference type="PANTHER" id="PTHR13903">
    <property type="entry name" value="PIRIN-RELATED"/>
    <property type="match status" value="1"/>
</dbReference>
<dbReference type="InterPro" id="IPR003829">
    <property type="entry name" value="Pirin_N_dom"/>
</dbReference>
<dbReference type="EMBL" id="CP035913">
    <property type="protein sequence ID" value="QBE61895.1"/>
    <property type="molecule type" value="Genomic_DNA"/>
</dbReference>
<dbReference type="Pfam" id="PF02678">
    <property type="entry name" value="Pirin"/>
    <property type="match status" value="1"/>
</dbReference>
<dbReference type="InterPro" id="IPR014710">
    <property type="entry name" value="RmlC-like_jellyroll"/>
</dbReference>
<dbReference type="Gene3D" id="2.60.120.10">
    <property type="entry name" value="Jelly Rolls"/>
    <property type="match status" value="1"/>
</dbReference>
<dbReference type="SUPFAM" id="SSF51182">
    <property type="entry name" value="RmlC-like cupins"/>
    <property type="match status" value="1"/>
</dbReference>
<dbReference type="KEGG" id="plue:EWM63_01855"/>
<evidence type="ECO:0000259" key="3">
    <source>
        <dbReference type="Pfam" id="PF02678"/>
    </source>
</evidence>
<comment type="similarity">
    <text evidence="1 2">Belongs to the pirin family.</text>
</comment>
<evidence type="ECO:0000256" key="2">
    <source>
        <dbReference type="RuleBase" id="RU003457"/>
    </source>
</evidence>
<sequence length="278" mass="29331">MNRIDSQETLAATSARRILRRTRGTEHGGIRRLMSPGTLGRSLKPFVFLDLFDLDLHDPRAEFPIHPHSGIATITVLADGDMRFDDPAGGMGRIGFGGFEWMRAGVGVWHGKEMSAGDSPRVKGFQLWIALGPGLELAPVDSQYVEADQVPASGPARVILGSYGAARSPARAPDGIRAWLAVASGALEGDTAATAGDMLVFEQSGQSFTVQASAEGDAVIVIGSAVPHAHELHLGHYSVHTSAAALARGEANIEHLRTLLTAAGDRRQATGSVPVFQG</sequence>
<evidence type="ECO:0000313" key="5">
    <source>
        <dbReference type="Proteomes" id="UP000290637"/>
    </source>
</evidence>
<gene>
    <name evidence="4" type="ORF">EWM63_01855</name>
</gene>